<organism evidence="2 3">
    <name type="scientific">Anaeramoeba flamelloides</name>
    <dbReference type="NCBI Taxonomy" id="1746091"/>
    <lineage>
        <taxon>Eukaryota</taxon>
        <taxon>Metamonada</taxon>
        <taxon>Anaeramoebidae</taxon>
        <taxon>Anaeramoeba</taxon>
    </lineage>
</organism>
<feature type="coiled-coil region" evidence="1">
    <location>
        <begin position="224"/>
        <end position="263"/>
    </location>
</feature>
<keyword evidence="1" id="KW-0175">Coiled coil</keyword>
<accession>A0ABQ8YVH0</accession>
<evidence type="ECO:0000313" key="2">
    <source>
        <dbReference type="EMBL" id="KAJ6248384.1"/>
    </source>
</evidence>
<proteinExistence type="predicted"/>
<feature type="coiled-coil region" evidence="1">
    <location>
        <begin position="116"/>
        <end position="161"/>
    </location>
</feature>
<evidence type="ECO:0000256" key="1">
    <source>
        <dbReference type="SAM" id="Coils"/>
    </source>
</evidence>
<comment type="caution">
    <text evidence="2">The sequence shown here is derived from an EMBL/GenBank/DDBJ whole genome shotgun (WGS) entry which is preliminary data.</text>
</comment>
<protein>
    <submittedName>
        <fullName evidence="2">Uncharacterized protein</fullName>
    </submittedName>
</protein>
<dbReference type="EMBL" id="JAOAOG010000114">
    <property type="protein sequence ID" value="KAJ6248384.1"/>
    <property type="molecule type" value="Genomic_DNA"/>
</dbReference>
<sequence>MKRNVLFNLKNKKNESTMDLLNPSKIFVKDFEKFYKELILKDNNDNENEDDNDNKWPNKLIMEKEIILMRTGKNWKQIKDNYITYLNKEQKKLFKKWLYLPKIFNSLQKQNLIKIFNLLNIDQQKEEKQKKEIQEEMNMEIEKEDQKEKELQNNSKQKNNVIDDFLFTNQKLIQDFYNYVHRYKNCSEKCITIVPKIVKKNINQSKPIKVNKWILCLRSKLFRNLILKDLTNQLEKEIEKETEKEIEIEKENEKETKKQSINQLTDCVDSIPEFYPFFISQLYNLQYDEKSIDIQKLTNFFLENDVSKLYQTDPCLFLLNLIQLTQKKN</sequence>
<name>A0ABQ8YVH0_9EUKA</name>
<gene>
    <name evidence="2" type="ORF">M0813_17722</name>
</gene>
<evidence type="ECO:0000313" key="3">
    <source>
        <dbReference type="Proteomes" id="UP001150062"/>
    </source>
</evidence>
<dbReference type="Proteomes" id="UP001150062">
    <property type="component" value="Unassembled WGS sequence"/>
</dbReference>
<reference evidence="2" key="1">
    <citation type="submission" date="2022-08" db="EMBL/GenBank/DDBJ databases">
        <title>Novel sulfate-reducing endosymbionts in the free-living metamonad Anaeramoeba.</title>
        <authorList>
            <person name="Jerlstrom-Hultqvist J."/>
            <person name="Cepicka I."/>
            <person name="Gallot-Lavallee L."/>
            <person name="Salas-Leiva D."/>
            <person name="Curtis B.A."/>
            <person name="Zahonova K."/>
            <person name="Pipaliya S."/>
            <person name="Dacks J."/>
            <person name="Roger A.J."/>
        </authorList>
    </citation>
    <scope>NUCLEOTIDE SEQUENCE</scope>
    <source>
        <strain evidence="2">Schooner1</strain>
    </source>
</reference>
<keyword evidence="3" id="KW-1185">Reference proteome</keyword>